<dbReference type="GO" id="GO:0016020">
    <property type="term" value="C:membrane"/>
    <property type="evidence" value="ECO:0007669"/>
    <property type="project" value="TreeGrafter"/>
</dbReference>
<comment type="caution">
    <text evidence="3">The sequence shown here is derived from an EMBL/GenBank/DDBJ whole genome shotgun (WGS) entry which is preliminary data.</text>
</comment>
<reference evidence="3" key="1">
    <citation type="submission" date="2020-05" db="EMBL/GenBank/DDBJ databases">
        <title>WGS assembly of Panicum virgatum.</title>
        <authorList>
            <person name="Lovell J.T."/>
            <person name="Jenkins J."/>
            <person name="Shu S."/>
            <person name="Juenger T.E."/>
            <person name="Schmutz J."/>
        </authorList>
    </citation>
    <scope>NUCLEOTIDE SEQUENCE</scope>
    <source>
        <strain evidence="3">AP13</strain>
    </source>
</reference>
<dbReference type="AlphaFoldDB" id="A0A8T0SNL3"/>
<sequence>MTFASDEVLPPELSNNFTFGETTYTLYTNSFLNFGQNADQDSLHEVLRSKGSSKNSTLVDPCAPRGYSHNGQVMVRTSGASRSTLENQYVDSGNGNFTECRSTSLLLLQKGKDNCKTLPDPCIDCEFMIILIDLIPEEKGLPSYFV</sequence>
<accession>A0A8T0SNL3</accession>
<evidence type="ECO:0000313" key="4">
    <source>
        <dbReference type="Proteomes" id="UP000823388"/>
    </source>
</evidence>
<keyword evidence="2" id="KW-0378">Hydrolase</keyword>
<dbReference type="EMBL" id="CM029045">
    <property type="protein sequence ID" value="KAG2597946.1"/>
    <property type="molecule type" value="Genomic_DNA"/>
</dbReference>
<evidence type="ECO:0000256" key="2">
    <source>
        <dbReference type="ARBA" id="ARBA00022801"/>
    </source>
</evidence>
<evidence type="ECO:0000256" key="1">
    <source>
        <dbReference type="ARBA" id="ARBA00009283"/>
    </source>
</evidence>
<dbReference type="Pfam" id="PF01150">
    <property type="entry name" value="GDA1_CD39"/>
    <property type="match status" value="1"/>
</dbReference>
<proteinExistence type="inferred from homology"/>
<evidence type="ECO:0000313" key="3">
    <source>
        <dbReference type="EMBL" id="KAG2597946.1"/>
    </source>
</evidence>
<dbReference type="InterPro" id="IPR000407">
    <property type="entry name" value="GDA1_CD39_NTPase"/>
</dbReference>
<gene>
    <name evidence="3" type="ORF">PVAP13_5KG303700</name>
</gene>
<keyword evidence="4" id="KW-1185">Reference proteome</keyword>
<dbReference type="PANTHER" id="PTHR11782">
    <property type="entry name" value="ADENOSINE/GUANOSINE DIPHOSPHATASE"/>
    <property type="match status" value="1"/>
</dbReference>
<comment type="similarity">
    <text evidence="1">Belongs to the GDA1/CD39 NTPase family.</text>
</comment>
<dbReference type="GO" id="GO:0009134">
    <property type="term" value="P:nucleoside diphosphate catabolic process"/>
    <property type="evidence" value="ECO:0007669"/>
    <property type="project" value="TreeGrafter"/>
</dbReference>
<dbReference type="Gene3D" id="3.30.420.150">
    <property type="entry name" value="Exopolyphosphatase. Domain 2"/>
    <property type="match status" value="1"/>
</dbReference>
<dbReference type="PANTHER" id="PTHR11782:SF3">
    <property type="entry name" value="APYRASE 6-RELATED"/>
    <property type="match status" value="1"/>
</dbReference>
<dbReference type="GO" id="GO:0017110">
    <property type="term" value="F:nucleoside diphosphate phosphatase activity"/>
    <property type="evidence" value="ECO:0007669"/>
    <property type="project" value="TreeGrafter"/>
</dbReference>
<name>A0A8T0SNL3_PANVG</name>
<protein>
    <submittedName>
        <fullName evidence="3">Uncharacterized protein</fullName>
    </submittedName>
</protein>
<organism evidence="3 4">
    <name type="scientific">Panicum virgatum</name>
    <name type="common">Blackwell switchgrass</name>
    <dbReference type="NCBI Taxonomy" id="38727"/>
    <lineage>
        <taxon>Eukaryota</taxon>
        <taxon>Viridiplantae</taxon>
        <taxon>Streptophyta</taxon>
        <taxon>Embryophyta</taxon>
        <taxon>Tracheophyta</taxon>
        <taxon>Spermatophyta</taxon>
        <taxon>Magnoliopsida</taxon>
        <taxon>Liliopsida</taxon>
        <taxon>Poales</taxon>
        <taxon>Poaceae</taxon>
        <taxon>PACMAD clade</taxon>
        <taxon>Panicoideae</taxon>
        <taxon>Panicodae</taxon>
        <taxon>Paniceae</taxon>
        <taxon>Panicinae</taxon>
        <taxon>Panicum</taxon>
        <taxon>Panicum sect. Hiantes</taxon>
    </lineage>
</organism>
<dbReference type="Proteomes" id="UP000823388">
    <property type="component" value="Chromosome 5K"/>
</dbReference>